<feature type="domain" description="PLD phosphodiesterase" evidence="2">
    <location>
        <begin position="491"/>
        <end position="518"/>
    </location>
</feature>
<dbReference type="SUPFAM" id="SSF56024">
    <property type="entry name" value="Phospholipase D/nuclease"/>
    <property type="match status" value="2"/>
</dbReference>
<dbReference type="PANTHER" id="PTHR21248">
    <property type="entry name" value="CARDIOLIPIN SYNTHASE"/>
    <property type="match status" value="1"/>
</dbReference>
<evidence type="ECO:0000313" key="4">
    <source>
        <dbReference type="Proteomes" id="UP000220246"/>
    </source>
</evidence>
<protein>
    <submittedName>
        <fullName evidence="3">Phospholipase D family protein</fullName>
    </submittedName>
</protein>
<dbReference type="PROSITE" id="PS50035">
    <property type="entry name" value="PLD"/>
    <property type="match status" value="2"/>
</dbReference>
<organism evidence="3 4">
    <name type="scientific">Comamonas terrigena</name>
    <dbReference type="NCBI Taxonomy" id="32013"/>
    <lineage>
        <taxon>Bacteria</taxon>
        <taxon>Pseudomonadati</taxon>
        <taxon>Pseudomonadota</taxon>
        <taxon>Betaproteobacteria</taxon>
        <taxon>Burkholderiales</taxon>
        <taxon>Comamonadaceae</taxon>
        <taxon>Comamonas</taxon>
    </lineage>
</organism>
<dbReference type="SMART" id="SM00155">
    <property type="entry name" value="PLDc"/>
    <property type="match status" value="2"/>
</dbReference>
<evidence type="ECO:0000259" key="2">
    <source>
        <dbReference type="PROSITE" id="PS50035"/>
    </source>
</evidence>
<dbReference type="CDD" id="cd09113">
    <property type="entry name" value="PLDc_ymdC_like_2"/>
    <property type="match status" value="1"/>
</dbReference>
<feature type="compositionally biased region" description="Acidic residues" evidence="1">
    <location>
        <begin position="333"/>
        <end position="347"/>
    </location>
</feature>
<feature type="domain" description="PLD phosphodiesterase" evidence="2">
    <location>
        <begin position="186"/>
        <end position="213"/>
    </location>
</feature>
<dbReference type="PANTHER" id="PTHR21248:SF12">
    <property type="entry name" value="CARDIOLIPIN SYNTHASE C"/>
    <property type="match status" value="1"/>
</dbReference>
<proteinExistence type="predicted"/>
<dbReference type="STRING" id="1219032.GCA_001515545_02042"/>
<feature type="compositionally biased region" description="Low complexity" evidence="1">
    <location>
        <begin position="348"/>
        <end position="359"/>
    </location>
</feature>
<evidence type="ECO:0000313" key="3">
    <source>
        <dbReference type="EMBL" id="PEH90511.1"/>
    </source>
</evidence>
<dbReference type="InterPro" id="IPR025202">
    <property type="entry name" value="PLD-like_dom"/>
</dbReference>
<dbReference type="Pfam" id="PF13091">
    <property type="entry name" value="PLDc_2"/>
    <property type="match status" value="2"/>
</dbReference>
<reference evidence="4" key="1">
    <citation type="submission" date="2017-09" db="EMBL/GenBank/DDBJ databases">
        <title>FDA dAtabase for Regulatory Grade micrObial Sequences (FDA-ARGOS): Supporting development and validation of Infectious Disease Dx tests.</title>
        <authorList>
            <person name="Minogue T."/>
            <person name="Wolcott M."/>
            <person name="Wasieloski L."/>
            <person name="Aguilar W."/>
            <person name="Moore D."/>
            <person name="Tallon L."/>
            <person name="Sadzewicz L."/>
            <person name="Ott S."/>
            <person name="Zhao X."/>
            <person name="Nagaraj S."/>
            <person name="Vavikolanu K."/>
            <person name="Aluvathingal J."/>
            <person name="Nadendla S."/>
            <person name="Sichtig H."/>
        </authorList>
    </citation>
    <scope>NUCLEOTIDE SEQUENCE [LARGE SCALE GENOMIC DNA]</scope>
    <source>
        <strain evidence="4">FDAARGOS_394</strain>
    </source>
</reference>
<dbReference type="CDD" id="cd09111">
    <property type="entry name" value="PLDc_ymdC_like_1"/>
    <property type="match status" value="1"/>
</dbReference>
<name>A0A2A7UZ97_COMTR</name>
<dbReference type="EMBL" id="PDEA01000001">
    <property type="protein sequence ID" value="PEH90511.1"/>
    <property type="molecule type" value="Genomic_DNA"/>
</dbReference>
<dbReference type="Proteomes" id="UP000220246">
    <property type="component" value="Unassembled WGS sequence"/>
</dbReference>
<dbReference type="GO" id="GO:0032049">
    <property type="term" value="P:cardiolipin biosynthetic process"/>
    <property type="evidence" value="ECO:0007669"/>
    <property type="project" value="UniProtKB-ARBA"/>
</dbReference>
<gene>
    <name evidence="3" type="ORF">CRM82_19635</name>
</gene>
<dbReference type="OrthoDB" id="9814092at2"/>
<keyword evidence="4" id="KW-1185">Reference proteome</keyword>
<feature type="region of interest" description="Disordered" evidence="1">
    <location>
        <begin position="324"/>
        <end position="367"/>
    </location>
</feature>
<dbReference type="InterPro" id="IPR001736">
    <property type="entry name" value="PLipase_D/transphosphatidylase"/>
</dbReference>
<dbReference type="RefSeq" id="WP_066536951.1">
    <property type="nucleotide sequence ID" value="NZ_PDEA01000001.1"/>
</dbReference>
<dbReference type="Gene3D" id="3.30.870.10">
    <property type="entry name" value="Endonuclease Chain A"/>
    <property type="match status" value="2"/>
</dbReference>
<dbReference type="AlphaFoldDB" id="A0A2A7UZ97"/>
<accession>A0A2A7UZ97</accession>
<evidence type="ECO:0000256" key="1">
    <source>
        <dbReference type="SAM" id="MobiDB-lite"/>
    </source>
</evidence>
<comment type="caution">
    <text evidence="3">The sequence shown here is derived from an EMBL/GenBank/DDBJ whole genome shotgun (WGS) entry which is preliminary data.</text>
</comment>
<dbReference type="GeneID" id="80802846"/>
<dbReference type="GO" id="GO:0030572">
    <property type="term" value="F:phosphatidyltransferase activity"/>
    <property type="evidence" value="ECO:0007669"/>
    <property type="project" value="UniProtKB-ARBA"/>
</dbReference>
<sequence length="600" mass="64879">MTVRTALPAPGLPLLSWHRWTCALLLCLGSLWLAGCAQLPQQVQRPPSSALAQPEATPLGQLLARQRQQAGTPYHSAFVLLGGAEAAYTSRLALVQAAQKTLDIQYYAIHADASTARLLEEVARAAARGVRVRMLLDDFHSAGKDAQVMRMAFVPGVEMRMFNPVMGARSSPPLRALSTLTDFSRAQQRMHNKLFLADNMVGIAGGRNLGDAYFDGLDSDNFIDLDIMAGGAVVRLLSRSFDTYWNDPRAYPVESLLSLSELDAMLSPAQHARLQHRASPPSPADEAQAFTQQQLLLLPPMDLATMAWIWAPGVVLADRPTKVALPDESAPPPDEDSTAPPEDEDDSSLLAGLPSAASGTRPALPRAPTANQKALGRVLAPVDAQDSVVDGLLALVDRARSQLLIVSPYFVPGADMKAAFRRAVQRGVRVRILTNSLASNDAPLAHAGYARHRQELLDMGVQLYELRSVQPGSRSTLRSSAGQISGSSGQSRAMLHTKLMVMDGQLTVVGSMNLDMRSQLQNTEIALLVASRKLSAEAARNIEESLDESAWHVTLEDGKRLLWRAPSGSDWGDQTSEPDASLPLRMLIRLIGPLAPDHLL</sequence>